<protein>
    <submittedName>
        <fullName evidence="9">TRAP dicarboxylate transporter subunit DctM</fullName>
    </submittedName>
</protein>
<evidence type="ECO:0000256" key="4">
    <source>
        <dbReference type="ARBA" id="ARBA00022692"/>
    </source>
</evidence>
<evidence type="ECO:0000256" key="6">
    <source>
        <dbReference type="ARBA" id="ARBA00023136"/>
    </source>
</evidence>
<proteinExistence type="predicted"/>
<feature type="transmembrane region" description="Helical" evidence="7">
    <location>
        <begin position="107"/>
        <end position="130"/>
    </location>
</feature>
<dbReference type="KEGG" id="bpj:B2904_orf904"/>
<dbReference type="NCBIfam" id="TIGR00786">
    <property type="entry name" value="dctM"/>
    <property type="match status" value="1"/>
</dbReference>
<evidence type="ECO:0000256" key="7">
    <source>
        <dbReference type="SAM" id="Phobius"/>
    </source>
</evidence>
<gene>
    <name evidence="9" type="ORF">B2904_orf904</name>
</gene>
<keyword evidence="6 7" id="KW-0472">Membrane</keyword>
<dbReference type="PANTHER" id="PTHR33362">
    <property type="entry name" value="SIALIC ACID TRAP TRANSPORTER PERMEASE PROTEIN SIAT-RELATED"/>
    <property type="match status" value="1"/>
</dbReference>
<dbReference type="AlphaFoldDB" id="J9TU87"/>
<keyword evidence="2" id="KW-1003">Cell membrane</keyword>
<dbReference type="GO" id="GO:0005886">
    <property type="term" value="C:plasma membrane"/>
    <property type="evidence" value="ECO:0007669"/>
    <property type="project" value="UniProtKB-SubCell"/>
</dbReference>
<dbReference type="Proteomes" id="UP000007346">
    <property type="component" value="Chromosome"/>
</dbReference>
<reference evidence="9 10" key="1">
    <citation type="journal article" date="2012" name="BMC Genomics">
        <title>Comparative genomics of Brachyspira pilosicoli strains: genome rearrangements, reductions and correlation of genetic compliment with phenotypic diversity.</title>
        <authorList>
            <person name="Mappley L.J."/>
            <person name="Black M.L."/>
            <person name="Abuoun M."/>
            <person name="Darby A.C."/>
            <person name="Woodward M.J."/>
            <person name="Parkhill J."/>
            <person name="Turner A.K."/>
            <person name="Bellgard M.I."/>
            <person name="La T."/>
            <person name="Phillips N.D."/>
            <person name="La Ragione R.M."/>
            <person name="Hampson D.J."/>
        </authorList>
    </citation>
    <scope>NUCLEOTIDE SEQUENCE [LARGE SCALE GENOMIC DNA]</scope>
    <source>
        <strain evidence="9">B2904</strain>
    </source>
</reference>
<feature type="transmembrane region" description="Helical" evidence="7">
    <location>
        <begin position="218"/>
        <end position="237"/>
    </location>
</feature>
<evidence type="ECO:0000259" key="8">
    <source>
        <dbReference type="Pfam" id="PF06808"/>
    </source>
</evidence>
<feature type="transmembrane region" description="Helical" evidence="7">
    <location>
        <begin position="142"/>
        <end position="167"/>
    </location>
</feature>
<dbReference type="Pfam" id="PF06808">
    <property type="entry name" value="DctM"/>
    <property type="match status" value="1"/>
</dbReference>
<sequence length="432" mass="45196">MAIAAGLTLLISFSILLLLAVPISISIGIASIITTAVIVPFDIGIFTSAQKIFSGIDSFSLLAVPLFILSGNIMNKGGIALRLVNFAKLISGSLPGALAHTNVVGNMLFGSISGSAVAAAAAIGGTMAPIEEKEGYDKAYSAAVNISSAPTGLLIPPSGTLILFSLVSGGTSISALFLAGYIPGILMGLGCMVVAYFIAKKNNYPVAKRPPLKESLKIIWQALPSLFLIIVVIGGIVKGVFTATEGAAVAVLYTFVLSLIYKTLRISEMGTILLDTVVMSGVILFLVSSSSIMSWVMAYTGIPNAISDAILSVSNNKIVILLIINITLLIVGTFMDLTPAVLIFTPIFLPIATNLGLHPVHFAIILVFNLCIGSMTPPVGSCLFIGCNVGNVSIEDVIKPLIPFFVVLILILMLITYIPSISLILPQLFNLI</sequence>
<dbReference type="PATRIC" id="fig|1133568.3.peg.899"/>
<dbReference type="RefSeq" id="WP_014935669.1">
    <property type="nucleotide sequence ID" value="NC_018607.1"/>
</dbReference>
<feature type="transmembrane region" description="Helical" evidence="7">
    <location>
        <begin position="401"/>
        <end position="425"/>
    </location>
</feature>
<feature type="domain" description="TRAP C4-dicarboxylate transport system permease DctM subunit" evidence="8">
    <location>
        <begin position="10"/>
        <end position="421"/>
    </location>
</feature>
<evidence type="ECO:0000256" key="1">
    <source>
        <dbReference type="ARBA" id="ARBA00004429"/>
    </source>
</evidence>
<organism evidence="9 10">
    <name type="scientific">Brachyspira pilosicoli B2904</name>
    <dbReference type="NCBI Taxonomy" id="1133568"/>
    <lineage>
        <taxon>Bacteria</taxon>
        <taxon>Pseudomonadati</taxon>
        <taxon>Spirochaetota</taxon>
        <taxon>Spirochaetia</taxon>
        <taxon>Brachyspirales</taxon>
        <taxon>Brachyspiraceae</taxon>
        <taxon>Brachyspira</taxon>
    </lineage>
</organism>
<keyword evidence="5 7" id="KW-1133">Transmembrane helix</keyword>
<feature type="transmembrane region" description="Helical" evidence="7">
    <location>
        <begin position="273"/>
        <end position="298"/>
    </location>
</feature>
<accession>J9TU87</accession>
<dbReference type="PANTHER" id="PTHR33362:SF2">
    <property type="entry name" value="TRAP TRANSPORTER LARGE PERMEASE PROTEIN"/>
    <property type="match status" value="1"/>
</dbReference>
<evidence type="ECO:0000256" key="2">
    <source>
        <dbReference type="ARBA" id="ARBA00022475"/>
    </source>
</evidence>
<evidence type="ECO:0000256" key="5">
    <source>
        <dbReference type="ARBA" id="ARBA00022989"/>
    </source>
</evidence>
<comment type="subcellular location">
    <subcellularLocation>
        <location evidence="1">Cell inner membrane</location>
        <topology evidence="1">Multi-pass membrane protein</topology>
    </subcellularLocation>
</comment>
<feature type="transmembrane region" description="Helical" evidence="7">
    <location>
        <begin position="318"/>
        <end position="349"/>
    </location>
</feature>
<dbReference type="HOGENOM" id="CLU_019824_4_1_12"/>
<evidence type="ECO:0000313" key="9">
    <source>
        <dbReference type="EMBL" id="AFR70247.1"/>
    </source>
</evidence>
<evidence type="ECO:0000256" key="3">
    <source>
        <dbReference type="ARBA" id="ARBA00022519"/>
    </source>
</evidence>
<dbReference type="GO" id="GO:0022857">
    <property type="term" value="F:transmembrane transporter activity"/>
    <property type="evidence" value="ECO:0007669"/>
    <property type="project" value="TreeGrafter"/>
</dbReference>
<keyword evidence="3" id="KW-0997">Cell inner membrane</keyword>
<feature type="transmembrane region" description="Helical" evidence="7">
    <location>
        <begin position="243"/>
        <end position="261"/>
    </location>
</feature>
<feature type="transmembrane region" description="Helical" evidence="7">
    <location>
        <begin position="173"/>
        <end position="198"/>
    </location>
</feature>
<dbReference type="InterPro" id="IPR004681">
    <property type="entry name" value="TRAP_DctM"/>
</dbReference>
<dbReference type="EMBL" id="CP003490">
    <property type="protein sequence ID" value="AFR70247.1"/>
    <property type="molecule type" value="Genomic_DNA"/>
</dbReference>
<name>J9TU87_BRAPL</name>
<feature type="transmembrane region" description="Helical" evidence="7">
    <location>
        <begin position="361"/>
        <end position="386"/>
    </location>
</feature>
<evidence type="ECO:0000313" key="10">
    <source>
        <dbReference type="Proteomes" id="UP000007346"/>
    </source>
</evidence>
<feature type="transmembrane region" description="Helical" evidence="7">
    <location>
        <begin position="52"/>
        <end position="71"/>
    </location>
</feature>
<keyword evidence="4 7" id="KW-0812">Transmembrane</keyword>
<dbReference type="PIRSF" id="PIRSF006066">
    <property type="entry name" value="HI0050"/>
    <property type="match status" value="1"/>
</dbReference>
<dbReference type="InterPro" id="IPR010656">
    <property type="entry name" value="DctM"/>
</dbReference>